<sequence>KLANGVQQYDWGNQIRRYDEALAVAARLA</sequence>
<name>X0X5N9_9ZZZZ</name>
<dbReference type="EMBL" id="BARS01047297">
    <property type="protein sequence ID" value="GAG38514.1"/>
    <property type="molecule type" value="Genomic_DNA"/>
</dbReference>
<accession>X0X5N9</accession>
<proteinExistence type="predicted"/>
<organism evidence="1">
    <name type="scientific">marine sediment metagenome</name>
    <dbReference type="NCBI Taxonomy" id="412755"/>
    <lineage>
        <taxon>unclassified sequences</taxon>
        <taxon>metagenomes</taxon>
        <taxon>ecological metagenomes</taxon>
    </lineage>
</organism>
<comment type="caution">
    <text evidence="1">The sequence shown here is derived from an EMBL/GenBank/DDBJ whole genome shotgun (WGS) entry which is preliminary data.</text>
</comment>
<reference evidence="1" key="1">
    <citation type="journal article" date="2014" name="Front. Microbiol.">
        <title>High frequency of phylogenetically diverse reductive dehalogenase-homologous genes in deep subseafloor sedimentary metagenomes.</title>
        <authorList>
            <person name="Kawai M."/>
            <person name="Futagami T."/>
            <person name="Toyoda A."/>
            <person name="Takaki Y."/>
            <person name="Nishi S."/>
            <person name="Hori S."/>
            <person name="Arai W."/>
            <person name="Tsubouchi T."/>
            <person name="Morono Y."/>
            <person name="Uchiyama I."/>
            <person name="Ito T."/>
            <person name="Fujiyama A."/>
            <person name="Inagaki F."/>
            <person name="Takami H."/>
        </authorList>
    </citation>
    <scope>NUCLEOTIDE SEQUENCE</scope>
    <source>
        <strain evidence="1">Expedition CK06-06</strain>
    </source>
</reference>
<dbReference type="AlphaFoldDB" id="X0X5N9"/>
<gene>
    <name evidence="1" type="ORF">S01H1_71064</name>
</gene>
<feature type="non-terminal residue" evidence="1">
    <location>
        <position position="1"/>
    </location>
</feature>
<protein>
    <submittedName>
        <fullName evidence="1">Uncharacterized protein</fullName>
    </submittedName>
</protein>
<evidence type="ECO:0000313" key="1">
    <source>
        <dbReference type="EMBL" id="GAG38514.1"/>
    </source>
</evidence>